<dbReference type="AlphaFoldDB" id="A0A3N4L2A7"/>
<reference evidence="1 2" key="1">
    <citation type="journal article" date="2018" name="Nat. Ecol. Evol.">
        <title>Pezizomycetes genomes reveal the molecular basis of ectomycorrhizal truffle lifestyle.</title>
        <authorList>
            <person name="Murat C."/>
            <person name="Payen T."/>
            <person name="Noel B."/>
            <person name="Kuo A."/>
            <person name="Morin E."/>
            <person name="Chen J."/>
            <person name="Kohler A."/>
            <person name="Krizsan K."/>
            <person name="Balestrini R."/>
            <person name="Da Silva C."/>
            <person name="Montanini B."/>
            <person name="Hainaut M."/>
            <person name="Levati E."/>
            <person name="Barry K.W."/>
            <person name="Belfiori B."/>
            <person name="Cichocki N."/>
            <person name="Clum A."/>
            <person name="Dockter R.B."/>
            <person name="Fauchery L."/>
            <person name="Guy J."/>
            <person name="Iotti M."/>
            <person name="Le Tacon F."/>
            <person name="Lindquist E.A."/>
            <person name="Lipzen A."/>
            <person name="Malagnac F."/>
            <person name="Mello A."/>
            <person name="Molinier V."/>
            <person name="Miyauchi S."/>
            <person name="Poulain J."/>
            <person name="Riccioni C."/>
            <person name="Rubini A."/>
            <person name="Sitrit Y."/>
            <person name="Splivallo R."/>
            <person name="Traeger S."/>
            <person name="Wang M."/>
            <person name="Zifcakova L."/>
            <person name="Wipf D."/>
            <person name="Zambonelli A."/>
            <person name="Paolocci F."/>
            <person name="Nowrousian M."/>
            <person name="Ottonello S."/>
            <person name="Baldrian P."/>
            <person name="Spatafora J.W."/>
            <person name="Henrissat B."/>
            <person name="Nagy L.G."/>
            <person name="Aury J.M."/>
            <person name="Wincker P."/>
            <person name="Grigoriev I.V."/>
            <person name="Bonfante P."/>
            <person name="Martin F.M."/>
        </authorList>
    </citation>
    <scope>NUCLEOTIDE SEQUENCE [LARGE SCALE GENOMIC DNA]</scope>
    <source>
        <strain evidence="1 2">CCBAS932</strain>
    </source>
</reference>
<proteinExistence type="predicted"/>
<organism evidence="1 2">
    <name type="scientific">Morchella conica CCBAS932</name>
    <dbReference type="NCBI Taxonomy" id="1392247"/>
    <lineage>
        <taxon>Eukaryota</taxon>
        <taxon>Fungi</taxon>
        <taxon>Dikarya</taxon>
        <taxon>Ascomycota</taxon>
        <taxon>Pezizomycotina</taxon>
        <taxon>Pezizomycetes</taxon>
        <taxon>Pezizales</taxon>
        <taxon>Morchellaceae</taxon>
        <taxon>Morchella</taxon>
    </lineage>
</organism>
<dbReference type="Proteomes" id="UP000277580">
    <property type="component" value="Unassembled WGS sequence"/>
</dbReference>
<dbReference type="InParanoid" id="A0A3N4L2A7"/>
<name>A0A3N4L2A7_9PEZI</name>
<protein>
    <submittedName>
        <fullName evidence="1">Uncharacterized protein</fullName>
    </submittedName>
</protein>
<evidence type="ECO:0000313" key="2">
    <source>
        <dbReference type="Proteomes" id="UP000277580"/>
    </source>
</evidence>
<gene>
    <name evidence="1" type="ORF">P167DRAFT_201681</name>
</gene>
<dbReference type="OrthoDB" id="5288318at2759"/>
<sequence length="213" mass="24010">MSVLRATQFVTNHDVGPSTRSSTTTRPRKVVQLRDLLVVYPIVVSIAKSLNLKELISLTLTDKSCFAFLRGGDWGDDLRHWNNLKSNCNEICEFNSAHEYLPPVKDVKACHKCRYGVCNHCVGPVGHLGSPRRQICPSCVEKRLASHIRYMNKPELPNCSCAGAEPWLCQMCWKGNYFSTFQESAGTCCDCDCKFVVGSKTYFVCKWCRGKML</sequence>
<keyword evidence="2" id="KW-1185">Reference proteome</keyword>
<accession>A0A3N4L2A7</accession>
<dbReference type="EMBL" id="ML119107">
    <property type="protein sequence ID" value="RPB16954.1"/>
    <property type="molecule type" value="Genomic_DNA"/>
</dbReference>
<evidence type="ECO:0000313" key="1">
    <source>
        <dbReference type="EMBL" id="RPB16954.1"/>
    </source>
</evidence>